<accession>A0A0D2AS43</accession>
<feature type="region of interest" description="Disordered" evidence="1">
    <location>
        <begin position="1"/>
        <end position="39"/>
    </location>
</feature>
<dbReference type="EMBL" id="KN847551">
    <property type="protein sequence ID" value="KIW01989.1"/>
    <property type="molecule type" value="Genomic_DNA"/>
</dbReference>
<keyword evidence="3" id="KW-1185">Reference proteome</keyword>
<protein>
    <submittedName>
        <fullName evidence="2">Uncharacterized protein</fullName>
    </submittedName>
</protein>
<sequence>MDAPEKTQRTAKKRLPENRPQVAGKGLLTDASVPNRSEFSSRPVWIIKRKLADATVSLYQANTGGEHNNNSKLDGNAVSTAEIGKPRKAAKLYYTHDVSEAKSKGKESSEPENDEHLDSNDKPIYRSTQKPIGTMLCESPTGSCWKVSSDVSVAGSSILPDQGTMVEYNLSQMNHHWIKILVRNLKDVAQVKCSVRGWKKTLLYSLGAANIPDQGDIELEKRIAQVKKQLRKGKVSAADADSRLQRLEEELDSWVPGWQCEPLYELKIFRSMSENTQIIIVQLSSTHGELFIRTERSSATWIKFFDWLNVKQANMHGYSSRRKAAEWNGFEIEEKLLVNHPSIVAQLIEMERLFLRYQCVAIWKTKPQNMGVEY</sequence>
<evidence type="ECO:0000313" key="3">
    <source>
        <dbReference type="Proteomes" id="UP000053259"/>
    </source>
</evidence>
<dbReference type="VEuPathDB" id="FungiDB:PV09_06499"/>
<reference evidence="2 3" key="1">
    <citation type="submission" date="2015-01" db="EMBL/GenBank/DDBJ databases">
        <title>The Genome Sequence of Ochroconis gallopava CBS43764.</title>
        <authorList>
            <consortium name="The Broad Institute Genomics Platform"/>
            <person name="Cuomo C."/>
            <person name="de Hoog S."/>
            <person name="Gorbushina A."/>
            <person name="Stielow B."/>
            <person name="Teixiera M."/>
            <person name="Abouelleil A."/>
            <person name="Chapman S.B."/>
            <person name="Priest M."/>
            <person name="Young S.K."/>
            <person name="Wortman J."/>
            <person name="Nusbaum C."/>
            <person name="Birren B."/>
        </authorList>
    </citation>
    <scope>NUCLEOTIDE SEQUENCE [LARGE SCALE GENOMIC DNA]</scope>
    <source>
        <strain evidence="2 3">CBS 43764</strain>
    </source>
</reference>
<feature type="region of interest" description="Disordered" evidence="1">
    <location>
        <begin position="98"/>
        <end position="126"/>
    </location>
</feature>
<name>A0A0D2AS43_9PEZI</name>
<gene>
    <name evidence="2" type="ORF">PV09_06499</name>
</gene>
<dbReference type="Proteomes" id="UP000053259">
    <property type="component" value="Unassembled WGS sequence"/>
</dbReference>
<organism evidence="2 3">
    <name type="scientific">Verruconis gallopava</name>
    <dbReference type="NCBI Taxonomy" id="253628"/>
    <lineage>
        <taxon>Eukaryota</taxon>
        <taxon>Fungi</taxon>
        <taxon>Dikarya</taxon>
        <taxon>Ascomycota</taxon>
        <taxon>Pezizomycotina</taxon>
        <taxon>Dothideomycetes</taxon>
        <taxon>Pleosporomycetidae</taxon>
        <taxon>Venturiales</taxon>
        <taxon>Sympoventuriaceae</taxon>
        <taxon>Verruconis</taxon>
    </lineage>
</organism>
<evidence type="ECO:0000313" key="2">
    <source>
        <dbReference type="EMBL" id="KIW01989.1"/>
    </source>
</evidence>
<feature type="compositionally biased region" description="Basic and acidic residues" evidence="1">
    <location>
        <begin position="98"/>
        <end position="124"/>
    </location>
</feature>
<dbReference type="GeneID" id="27314472"/>
<dbReference type="HOGENOM" id="CLU_740102_0_0_1"/>
<evidence type="ECO:0000256" key="1">
    <source>
        <dbReference type="SAM" id="MobiDB-lite"/>
    </source>
</evidence>
<proteinExistence type="predicted"/>
<dbReference type="AlphaFoldDB" id="A0A0D2AS43"/>
<dbReference type="InParanoid" id="A0A0D2AS43"/>
<dbReference type="RefSeq" id="XP_016211858.1">
    <property type="nucleotide sequence ID" value="XM_016360146.1"/>
</dbReference>